<dbReference type="AlphaFoldDB" id="A0A2T3B577"/>
<gene>
    <name evidence="3" type="ORF">M430DRAFT_17489</name>
</gene>
<evidence type="ECO:0000256" key="2">
    <source>
        <dbReference type="SAM" id="Phobius"/>
    </source>
</evidence>
<proteinExistence type="predicted"/>
<feature type="compositionally biased region" description="Low complexity" evidence="1">
    <location>
        <begin position="197"/>
        <end position="209"/>
    </location>
</feature>
<protein>
    <submittedName>
        <fullName evidence="3">Uncharacterized protein</fullName>
    </submittedName>
</protein>
<dbReference type="EMBL" id="KZ679009">
    <property type="protein sequence ID" value="PSS21920.1"/>
    <property type="molecule type" value="Genomic_DNA"/>
</dbReference>
<feature type="compositionally biased region" description="Basic and acidic residues" evidence="1">
    <location>
        <begin position="177"/>
        <end position="186"/>
    </location>
</feature>
<evidence type="ECO:0000256" key="1">
    <source>
        <dbReference type="SAM" id="MobiDB-lite"/>
    </source>
</evidence>
<dbReference type="GeneID" id="36571762"/>
<evidence type="ECO:0000313" key="3">
    <source>
        <dbReference type="EMBL" id="PSS21920.1"/>
    </source>
</evidence>
<keyword evidence="2" id="KW-0472">Membrane</keyword>
<dbReference type="InParanoid" id="A0A2T3B577"/>
<dbReference type="RefSeq" id="XP_024722075.1">
    <property type="nucleotide sequence ID" value="XM_024863681.1"/>
</dbReference>
<feature type="region of interest" description="Disordered" evidence="1">
    <location>
        <begin position="173"/>
        <end position="274"/>
    </location>
</feature>
<dbReference type="Proteomes" id="UP000241818">
    <property type="component" value="Unassembled WGS sequence"/>
</dbReference>
<name>A0A2T3B577_AMORE</name>
<evidence type="ECO:0000313" key="4">
    <source>
        <dbReference type="Proteomes" id="UP000241818"/>
    </source>
</evidence>
<organism evidence="3 4">
    <name type="scientific">Amorphotheca resinae ATCC 22711</name>
    <dbReference type="NCBI Taxonomy" id="857342"/>
    <lineage>
        <taxon>Eukaryota</taxon>
        <taxon>Fungi</taxon>
        <taxon>Dikarya</taxon>
        <taxon>Ascomycota</taxon>
        <taxon>Pezizomycotina</taxon>
        <taxon>Leotiomycetes</taxon>
        <taxon>Helotiales</taxon>
        <taxon>Amorphothecaceae</taxon>
        <taxon>Amorphotheca</taxon>
    </lineage>
</organism>
<keyword evidence="4" id="KW-1185">Reference proteome</keyword>
<accession>A0A2T3B577</accession>
<feature type="compositionally biased region" description="Polar residues" evidence="1">
    <location>
        <begin position="245"/>
        <end position="259"/>
    </location>
</feature>
<feature type="transmembrane region" description="Helical" evidence="2">
    <location>
        <begin position="393"/>
        <end position="412"/>
    </location>
</feature>
<feature type="compositionally biased region" description="Low complexity" evidence="1">
    <location>
        <begin position="260"/>
        <end position="274"/>
    </location>
</feature>
<keyword evidence="2" id="KW-1133">Transmembrane helix</keyword>
<reference evidence="3 4" key="1">
    <citation type="journal article" date="2018" name="New Phytol.">
        <title>Comparative genomics and transcriptomics depict ericoid mycorrhizal fungi as versatile saprotrophs and plant mutualists.</title>
        <authorList>
            <person name="Martino E."/>
            <person name="Morin E."/>
            <person name="Grelet G.A."/>
            <person name="Kuo A."/>
            <person name="Kohler A."/>
            <person name="Daghino S."/>
            <person name="Barry K.W."/>
            <person name="Cichocki N."/>
            <person name="Clum A."/>
            <person name="Dockter R.B."/>
            <person name="Hainaut M."/>
            <person name="Kuo R.C."/>
            <person name="LaButti K."/>
            <person name="Lindahl B.D."/>
            <person name="Lindquist E.A."/>
            <person name="Lipzen A."/>
            <person name="Khouja H.R."/>
            <person name="Magnuson J."/>
            <person name="Murat C."/>
            <person name="Ohm R.A."/>
            <person name="Singer S.W."/>
            <person name="Spatafora J.W."/>
            <person name="Wang M."/>
            <person name="Veneault-Fourrey C."/>
            <person name="Henrissat B."/>
            <person name="Grigoriev I.V."/>
            <person name="Martin F.M."/>
            <person name="Perotto S."/>
        </authorList>
    </citation>
    <scope>NUCLEOTIDE SEQUENCE [LARGE SCALE GENOMIC DNA]</scope>
    <source>
        <strain evidence="3 4">ATCC 22711</strain>
    </source>
</reference>
<keyword evidence="2" id="KW-0812">Transmembrane</keyword>
<sequence>MSVGHTYTQFTSVSFHEAPWLSLEYTSGTTSEDDGIPDQIPVIFCRPAQLPHVVPPVAGLKEMRVVNHRGEMVLGYTWVNASREAVTSWHDEVPSAALPGAKPFHSWVRAGPDELFPAVERCLDDQDLIDEELIIPAGENGNSVEMTSSLQLIDTEMHDVSILEATDLNSEVSRQIKGKERERDAQLEQARSPEPPKGSQQNGNSNGKGVSPTRDTGDAGLVISEKSEMNYLNTGEQKLTPPESPESSDTIKANNRETGSYSESSAANQSSPSPIQHHLERLQSTGSYYSGTIGLESHEPDFDRLPTMPVGYWRNPLGEVLPRLQDVDVLREGINAGFPELPVSRDPALFDNCSSLLRGFKVTNLKRPRYPQSTMLSKLAFWKKWQLPTHRRVLILLLTPPGIVGGLICGYFEMSWQTVKRECDLLEERLEGRMLALEQRLQRYDANFKDEK</sequence>